<evidence type="ECO:0000256" key="3">
    <source>
        <dbReference type="ARBA" id="ARBA00020170"/>
    </source>
</evidence>
<dbReference type="Pfam" id="PF02463">
    <property type="entry name" value="SMC_N"/>
    <property type="match status" value="1"/>
</dbReference>
<dbReference type="GO" id="GO:0009432">
    <property type="term" value="P:SOS response"/>
    <property type="evidence" value="ECO:0007669"/>
    <property type="project" value="UniProtKB-UniRule"/>
</dbReference>
<dbReference type="InterPro" id="IPR027417">
    <property type="entry name" value="P-loop_NTPase"/>
</dbReference>
<evidence type="ECO:0000313" key="12">
    <source>
        <dbReference type="EMBL" id="RDB07511.1"/>
    </source>
</evidence>
<dbReference type="InterPro" id="IPR001238">
    <property type="entry name" value="DNA-binding_RecF"/>
</dbReference>
<dbReference type="Gene3D" id="3.40.50.300">
    <property type="entry name" value="P-loop containing nucleotide triphosphate hydrolases"/>
    <property type="match status" value="1"/>
</dbReference>
<protein>
    <recommendedName>
        <fullName evidence="3 9">DNA replication and repair protein RecF</fullName>
    </recommendedName>
</protein>
<evidence type="ECO:0000256" key="2">
    <source>
        <dbReference type="ARBA" id="ARBA00008016"/>
    </source>
</evidence>
<evidence type="ECO:0000259" key="11">
    <source>
        <dbReference type="Pfam" id="PF02463"/>
    </source>
</evidence>
<dbReference type="SUPFAM" id="SSF52540">
    <property type="entry name" value="P-loop containing nucleoside triphosphate hydrolases"/>
    <property type="match status" value="1"/>
</dbReference>
<dbReference type="GO" id="GO:0000731">
    <property type="term" value="P:DNA synthesis involved in DNA repair"/>
    <property type="evidence" value="ECO:0007669"/>
    <property type="project" value="TreeGrafter"/>
</dbReference>
<dbReference type="AlphaFoldDB" id="A0A369ICL3"/>
<proteinExistence type="inferred from homology"/>
<evidence type="ECO:0000256" key="4">
    <source>
        <dbReference type="ARBA" id="ARBA00022490"/>
    </source>
</evidence>
<dbReference type="PROSITE" id="PS00618">
    <property type="entry name" value="RECF_2"/>
    <property type="match status" value="1"/>
</dbReference>
<organism evidence="12 13">
    <name type="scientific">Runella aurantiaca</name>
    <dbReference type="NCBI Taxonomy" id="2282308"/>
    <lineage>
        <taxon>Bacteria</taxon>
        <taxon>Pseudomonadati</taxon>
        <taxon>Bacteroidota</taxon>
        <taxon>Cytophagia</taxon>
        <taxon>Cytophagales</taxon>
        <taxon>Spirosomataceae</taxon>
        <taxon>Runella</taxon>
    </lineage>
</organism>
<feature type="binding site" evidence="9">
    <location>
        <begin position="33"/>
        <end position="40"/>
    </location>
    <ligand>
        <name>ATP</name>
        <dbReference type="ChEBI" id="CHEBI:30616"/>
    </ligand>
</feature>
<comment type="similarity">
    <text evidence="2 9 10">Belongs to the RecF family.</text>
</comment>
<keyword evidence="9 10" id="KW-0742">SOS response</keyword>
<evidence type="ECO:0000256" key="7">
    <source>
        <dbReference type="ARBA" id="ARBA00022840"/>
    </source>
</evidence>
<keyword evidence="9 10" id="KW-0234">DNA repair</keyword>
<accession>A0A369ICL3</accession>
<dbReference type="InterPro" id="IPR042174">
    <property type="entry name" value="RecF_2"/>
</dbReference>
<keyword evidence="8 9" id="KW-0238">DNA-binding</keyword>
<dbReference type="PANTHER" id="PTHR32182">
    <property type="entry name" value="DNA REPLICATION AND REPAIR PROTEIN RECF"/>
    <property type="match status" value="1"/>
</dbReference>
<keyword evidence="6 9" id="KW-0547">Nucleotide-binding</keyword>
<evidence type="ECO:0000256" key="10">
    <source>
        <dbReference type="RuleBase" id="RU000578"/>
    </source>
</evidence>
<dbReference type="PROSITE" id="PS00617">
    <property type="entry name" value="RECF_1"/>
    <property type="match status" value="1"/>
</dbReference>
<reference evidence="12 13" key="1">
    <citation type="submission" date="2018-07" db="EMBL/GenBank/DDBJ databases">
        <title>Genome analysis of Runella aurantiaca.</title>
        <authorList>
            <person name="Yang X."/>
        </authorList>
    </citation>
    <scope>NUCLEOTIDE SEQUENCE [LARGE SCALE GENOMIC DNA]</scope>
    <source>
        <strain evidence="12 13">YX9</strain>
    </source>
</reference>
<evidence type="ECO:0000256" key="1">
    <source>
        <dbReference type="ARBA" id="ARBA00004496"/>
    </source>
</evidence>
<evidence type="ECO:0000256" key="8">
    <source>
        <dbReference type="ARBA" id="ARBA00023125"/>
    </source>
</evidence>
<name>A0A369ICL3_9BACT</name>
<dbReference type="InterPro" id="IPR018078">
    <property type="entry name" value="DNA-binding_RecF_CS"/>
</dbReference>
<dbReference type="HAMAP" id="MF_00365">
    <property type="entry name" value="RecF"/>
    <property type="match status" value="1"/>
</dbReference>
<dbReference type="GO" id="GO:0005524">
    <property type="term" value="F:ATP binding"/>
    <property type="evidence" value="ECO:0007669"/>
    <property type="project" value="UniProtKB-UniRule"/>
</dbReference>
<dbReference type="PANTHER" id="PTHR32182:SF0">
    <property type="entry name" value="DNA REPLICATION AND REPAIR PROTEIN RECF"/>
    <property type="match status" value="1"/>
</dbReference>
<evidence type="ECO:0000256" key="9">
    <source>
        <dbReference type="HAMAP-Rule" id="MF_00365"/>
    </source>
</evidence>
<dbReference type="RefSeq" id="WP_114459056.1">
    <property type="nucleotide sequence ID" value="NZ_QPIW01000001.1"/>
</dbReference>
<dbReference type="InterPro" id="IPR003395">
    <property type="entry name" value="RecF/RecN/SMC_N"/>
</dbReference>
<dbReference type="OrthoDB" id="9803889at2"/>
<dbReference type="GO" id="GO:0006260">
    <property type="term" value="P:DNA replication"/>
    <property type="evidence" value="ECO:0007669"/>
    <property type="project" value="UniProtKB-UniRule"/>
</dbReference>
<dbReference type="Gene3D" id="1.20.1050.90">
    <property type="entry name" value="RecF/RecN/SMC, N-terminal domain"/>
    <property type="match status" value="1"/>
</dbReference>
<dbReference type="NCBIfam" id="TIGR00611">
    <property type="entry name" value="recf"/>
    <property type="match status" value="1"/>
</dbReference>
<evidence type="ECO:0000313" key="13">
    <source>
        <dbReference type="Proteomes" id="UP000253141"/>
    </source>
</evidence>
<comment type="function">
    <text evidence="9 10">The RecF protein is involved in DNA metabolism; it is required for DNA replication and normal SOS inducibility. RecF binds preferentially to single-stranded, linear DNA. It also seems to bind ATP.</text>
</comment>
<feature type="domain" description="RecF/RecN/SMC N-terminal" evidence="11">
    <location>
        <begin position="6"/>
        <end position="347"/>
    </location>
</feature>
<dbReference type="GO" id="GO:0003697">
    <property type="term" value="F:single-stranded DNA binding"/>
    <property type="evidence" value="ECO:0007669"/>
    <property type="project" value="UniProtKB-UniRule"/>
</dbReference>
<dbReference type="EMBL" id="QPIW01000001">
    <property type="protein sequence ID" value="RDB07511.1"/>
    <property type="molecule type" value="Genomic_DNA"/>
</dbReference>
<comment type="subcellular location">
    <subcellularLocation>
        <location evidence="1 9 10">Cytoplasm</location>
    </subcellularLocation>
</comment>
<dbReference type="GO" id="GO:0006302">
    <property type="term" value="P:double-strand break repair"/>
    <property type="evidence" value="ECO:0007669"/>
    <property type="project" value="TreeGrafter"/>
</dbReference>
<dbReference type="GO" id="GO:0005737">
    <property type="term" value="C:cytoplasm"/>
    <property type="evidence" value="ECO:0007669"/>
    <property type="project" value="UniProtKB-SubCell"/>
</dbReference>
<keyword evidence="9 10" id="KW-0227">DNA damage</keyword>
<keyword evidence="5 9" id="KW-0235">DNA replication</keyword>
<gene>
    <name evidence="9 12" type="primary">recF</name>
    <name evidence="12" type="ORF">DVG78_00125</name>
</gene>
<keyword evidence="7 9" id="KW-0067">ATP-binding</keyword>
<sequence length="368" mass="43358">MPQLHLEKLHLTYFKNYEEGRFEFSPGLNCIVGENGSGKTNLLDAVYWLGLTKSAFQVQDAFSIQHDADFMLIDGFFKKDAREIQIMCSLQRGQRKVLLSDKKPYERISDHIGEFPVVLVAPNDTDLVREGSEERRRFFDGVLSQLDQLYLQDLLQYNKLLAQRNGLLKIFFERHYVDDLLLDTYDESLIALANRIFDRRQRFLVDFEPLVQHYYGFLGESREAVAVKYESEMEDLAFRENFRRHRQRDLQMQRTFMGAHKDDFRFEMGEVALKKFGSQGQQKSFVLALKLAQFELLSVEKEMKPLLLLDDIFDKLDERRIQKLIQLIENGTFGQVFLTDARPERTRQLLKDVKADVKFFEMGDRERC</sequence>
<evidence type="ECO:0000256" key="5">
    <source>
        <dbReference type="ARBA" id="ARBA00022705"/>
    </source>
</evidence>
<evidence type="ECO:0000256" key="6">
    <source>
        <dbReference type="ARBA" id="ARBA00022741"/>
    </source>
</evidence>
<keyword evidence="4 9" id="KW-0963">Cytoplasm</keyword>
<keyword evidence="13" id="KW-1185">Reference proteome</keyword>
<dbReference type="Proteomes" id="UP000253141">
    <property type="component" value="Unassembled WGS sequence"/>
</dbReference>
<comment type="caution">
    <text evidence="12">The sequence shown here is derived from an EMBL/GenBank/DDBJ whole genome shotgun (WGS) entry which is preliminary data.</text>
</comment>